<sequence>MHYLKCDNCGYLNPLKSEYATFCEHCGKKLKDNFGTWKLTHPQSDFEKFKQEVGLSGDDAAIGQKQFRRSKTSPKVKRIIAIAVAIVVGVVVAGFAGRLGERVAKSFNEVKAPAEWLTGSWKTFTPFTGSNFTIETPVNLTARKYDLPPDVQQHIKDMHAYENAEKDGMKIAVSKAIYNDGITTDLNGAADGTINSLQQQPDVSQFDFTRQEISVNGTPAILQKGSYVYRKSTALQFITLSIAKDNELYQVMSIYGAADDTGSTVAGRFIRSVKL</sequence>
<dbReference type="EMBL" id="CP107006">
    <property type="protein sequence ID" value="UYQ93710.1"/>
    <property type="molecule type" value="Genomic_DNA"/>
</dbReference>
<dbReference type="RefSeq" id="WP_264281731.1">
    <property type="nucleotide sequence ID" value="NZ_CP107006.1"/>
</dbReference>
<reference evidence="2" key="1">
    <citation type="submission" date="2022-10" db="EMBL/GenBank/DDBJ databases">
        <title>Chitinophaga sp. nov., isolated from soil.</title>
        <authorList>
            <person name="Jeon C.O."/>
        </authorList>
    </citation>
    <scope>NUCLEOTIDE SEQUENCE</scope>
    <source>
        <strain evidence="2">R8</strain>
    </source>
</reference>
<keyword evidence="1" id="KW-0472">Membrane</keyword>
<gene>
    <name evidence="2" type="ORF">MKQ68_01165</name>
</gene>
<accession>A0ABY6J226</accession>
<evidence type="ECO:0000313" key="2">
    <source>
        <dbReference type="EMBL" id="UYQ93710.1"/>
    </source>
</evidence>
<name>A0ABY6J226_9BACT</name>
<evidence type="ECO:0000256" key="1">
    <source>
        <dbReference type="SAM" id="Phobius"/>
    </source>
</evidence>
<evidence type="ECO:0000313" key="3">
    <source>
        <dbReference type="Proteomes" id="UP001162741"/>
    </source>
</evidence>
<protein>
    <submittedName>
        <fullName evidence="2">Zinc ribbon domain-containing protein</fullName>
    </submittedName>
</protein>
<keyword evidence="1" id="KW-0812">Transmembrane</keyword>
<proteinExistence type="predicted"/>
<dbReference type="Proteomes" id="UP001162741">
    <property type="component" value="Chromosome"/>
</dbReference>
<keyword evidence="3" id="KW-1185">Reference proteome</keyword>
<feature type="transmembrane region" description="Helical" evidence="1">
    <location>
        <begin position="79"/>
        <end position="97"/>
    </location>
</feature>
<organism evidence="2 3">
    <name type="scientific">Chitinophaga horti</name>
    <dbReference type="NCBI Taxonomy" id="2920382"/>
    <lineage>
        <taxon>Bacteria</taxon>
        <taxon>Pseudomonadati</taxon>
        <taxon>Bacteroidota</taxon>
        <taxon>Chitinophagia</taxon>
        <taxon>Chitinophagales</taxon>
        <taxon>Chitinophagaceae</taxon>
        <taxon>Chitinophaga</taxon>
    </lineage>
</organism>
<keyword evidence="1" id="KW-1133">Transmembrane helix</keyword>